<gene>
    <name evidence="2" type="ORF">SI7747_06007682</name>
</gene>
<evidence type="ECO:0000313" key="3">
    <source>
        <dbReference type="Proteomes" id="UP001189122"/>
    </source>
</evidence>
<keyword evidence="1" id="KW-0812">Transmembrane</keyword>
<dbReference type="EMBL" id="LR743593">
    <property type="protein sequence ID" value="CAA2621594.1"/>
    <property type="molecule type" value="Genomic_DNA"/>
</dbReference>
<proteinExistence type="predicted"/>
<organism evidence="2">
    <name type="scientific">Spirodela intermedia</name>
    <name type="common">Intermediate duckweed</name>
    <dbReference type="NCBI Taxonomy" id="51605"/>
    <lineage>
        <taxon>Eukaryota</taxon>
        <taxon>Viridiplantae</taxon>
        <taxon>Streptophyta</taxon>
        <taxon>Embryophyta</taxon>
        <taxon>Tracheophyta</taxon>
        <taxon>Spermatophyta</taxon>
        <taxon>Magnoliopsida</taxon>
        <taxon>Liliopsida</taxon>
        <taxon>Araceae</taxon>
        <taxon>Lemnoideae</taxon>
        <taxon>Spirodela</taxon>
    </lineage>
</organism>
<keyword evidence="3" id="KW-1185">Reference proteome</keyword>
<accession>A0A7I8ITT4</accession>
<sequence length="34" mass="4175">MNIIKNGFWPKIMVLKSFNIWLWQLLHVMILFSL</sequence>
<keyword evidence="1" id="KW-1133">Transmembrane helix</keyword>
<dbReference type="EMBL" id="CACRZD030000006">
    <property type="protein sequence ID" value="CAA6661285.1"/>
    <property type="molecule type" value="Genomic_DNA"/>
</dbReference>
<name>A0A7I8ITT4_SPIIN</name>
<protein>
    <submittedName>
        <fullName evidence="2">Uncharacterized protein</fullName>
    </submittedName>
</protein>
<dbReference type="AlphaFoldDB" id="A0A7I8ITT4"/>
<reference evidence="2 3" key="1">
    <citation type="submission" date="2019-12" db="EMBL/GenBank/DDBJ databases">
        <authorList>
            <person name="Scholz U."/>
            <person name="Mascher M."/>
            <person name="Fiebig A."/>
        </authorList>
    </citation>
    <scope>NUCLEOTIDE SEQUENCE</scope>
</reference>
<keyword evidence="1" id="KW-0472">Membrane</keyword>
<evidence type="ECO:0000313" key="2">
    <source>
        <dbReference type="EMBL" id="CAA2621594.1"/>
    </source>
</evidence>
<dbReference type="Proteomes" id="UP001189122">
    <property type="component" value="Unassembled WGS sequence"/>
</dbReference>
<evidence type="ECO:0000256" key="1">
    <source>
        <dbReference type="SAM" id="Phobius"/>
    </source>
</evidence>
<feature type="transmembrane region" description="Helical" evidence="1">
    <location>
        <begin position="12"/>
        <end position="32"/>
    </location>
</feature>